<keyword evidence="4" id="KW-1185">Reference proteome</keyword>
<evidence type="ECO:0000313" key="4">
    <source>
        <dbReference type="Proteomes" id="UP000530234"/>
    </source>
</evidence>
<feature type="signal peptide" evidence="2">
    <location>
        <begin position="1"/>
        <end position="26"/>
    </location>
</feature>
<proteinExistence type="predicted"/>
<dbReference type="PROSITE" id="PS51257">
    <property type="entry name" value="PROKAR_LIPOPROTEIN"/>
    <property type="match status" value="1"/>
</dbReference>
<evidence type="ECO:0000256" key="1">
    <source>
        <dbReference type="SAM" id="MobiDB-lite"/>
    </source>
</evidence>
<dbReference type="EMBL" id="VKHS01000440">
    <property type="protein sequence ID" value="MBB0231148.1"/>
    <property type="molecule type" value="Genomic_DNA"/>
</dbReference>
<comment type="caution">
    <text evidence="3">The sequence shown here is derived from an EMBL/GenBank/DDBJ whole genome shotgun (WGS) entry which is preliminary data.</text>
</comment>
<sequence length="110" mass="10231">MHRSVRLAAPAAAAIAALLLSGCAGDNGNDEAAEAGGEDTAQPRDDGAGESAEPAGDDAAGDDAAGDSGGALAAGVPGQAGEVHRHGFPGLPLGRSGPAPATGGRVPGGV</sequence>
<protein>
    <submittedName>
        <fullName evidence="3">Uncharacterized protein</fullName>
    </submittedName>
</protein>
<feature type="non-terminal residue" evidence="3">
    <location>
        <position position="110"/>
    </location>
</feature>
<dbReference type="AlphaFoldDB" id="A0A7W3T5G5"/>
<feature type="chain" id="PRO_5039065686" evidence="2">
    <location>
        <begin position="27"/>
        <end position="110"/>
    </location>
</feature>
<feature type="compositionally biased region" description="Acidic residues" evidence="1">
    <location>
        <begin position="55"/>
        <end position="65"/>
    </location>
</feature>
<reference evidence="4" key="1">
    <citation type="submission" date="2019-10" db="EMBL/GenBank/DDBJ databases">
        <title>Streptomyces sp. nov., a novel actinobacterium isolated from alkaline environment.</title>
        <authorList>
            <person name="Golinska P."/>
        </authorList>
    </citation>
    <scope>NUCLEOTIDE SEQUENCE [LARGE SCALE GENOMIC DNA]</scope>
    <source>
        <strain evidence="4">DSM 42108</strain>
    </source>
</reference>
<dbReference type="Proteomes" id="UP000530234">
    <property type="component" value="Unassembled WGS sequence"/>
</dbReference>
<evidence type="ECO:0000313" key="3">
    <source>
        <dbReference type="EMBL" id="MBB0231148.1"/>
    </source>
</evidence>
<name>A0A7W3T5G5_9ACTN</name>
<organism evidence="3 4">
    <name type="scientific">Streptomyces calidiresistens</name>
    <dbReference type="NCBI Taxonomy" id="1485586"/>
    <lineage>
        <taxon>Bacteria</taxon>
        <taxon>Bacillati</taxon>
        <taxon>Actinomycetota</taxon>
        <taxon>Actinomycetes</taxon>
        <taxon>Kitasatosporales</taxon>
        <taxon>Streptomycetaceae</taxon>
        <taxon>Streptomyces</taxon>
    </lineage>
</organism>
<accession>A0A7W3T5G5</accession>
<gene>
    <name evidence="3" type="ORF">FOE67_16935</name>
</gene>
<keyword evidence="2" id="KW-0732">Signal</keyword>
<evidence type="ECO:0000256" key="2">
    <source>
        <dbReference type="SAM" id="SignalP"/>
    </source>
</evidence>
<feature type="region of interest" description="Disordered" evidence="1">
    <location>
        <begin position="25"/>
        <end position="110"/>
    </location>
</feature>
<feature type="compositionally biased region" description="Acidic residues" evidence="1">
    <location>
        <begin position="28"/>
        <end position="37"/>
    </location>
</feature>